<evidence type="ECO:0000256" key="1">
    <source>
        <dbReference type="SAM" id="SignalP"/>
    </source>
</evidence>
<evidence type="ECO:0000313" key="3">
    <source>
        <dbReference type="Proteomes" id="UP001054252"/>
    </source>
</evidence>
<comment type="caution">
    <text evidence="2">The sequence shown here is derived from an EMBL/GenBank/DDBJ whole genome shotgun (WGS) entry which is preliminary data.</text>
</comment>
<dbReference type="InterPro" id="IPR055317">
    <property type="entry name" value="CLE14-like"/>
</dbReference>
<name>A0AAV5J3C9_9ROSI</name>
<organism evidence="2 3">
    <name type="scientific">Rubroshorea leprosula</name>
    <dbReference type="NCBI Taxonomy" id="152421"/>
    <lineage>
        <taxon>Eukaryota</taxon>
        <taxon>Viridiplantae</taxon>
        <taxon>Streptophyta</taxon>
        <taxon>Embryophyta</taxon>
        <taxon>Tracheophyta</taxon>
        <taxon>Spermatophyta</taxon>
        <taxon>Magnoliopsida</taxon>
        <taxon>eudicotyledons</taxon>
        <taxon>Gunneridae</taxon>
        <taxon>Pentapetalae</taxon>
        <taxon>rosids</taxon>
        <taxon>malvids</taxon>
        <taxon>Malvales</taxon>
        <taxon>Dipterocarpaceae</taxon>
        <taxon>Rubroshorea</taxon>
    </lineage>
</organism>
<accession>A0AAV5J3C9</accession>
<feature type="chain" id="PRO_5043573938" evidence="1">
    <location>
        <begin position="27"/>
        <end position="89"/>
    </location>
</feature>
<dbReference type="AlphaFoldDB" id="A0AAV5J3C9"/>
<feature type="signal peptide" evidence="1">
    <location>
        <begin position="1"/>
        <end position="26"/>
    </location>
</feature>
<dbReference type="PANTHER" id="PTHR35472">
    <property type="match status" value="1"/>
</dbReference>
<evidence type="ECO:0000313" key="2">
    <source>
        <dbReference type="EMBL" id="GKV04963.1"/>
    </source>
</evidence>
<dbReference type="Proteomes" id="UP001054252">
    <property type="component" value="Unassembled WGS sequence"/>
</dbReference>
<protein>
    <submittedName>
        <fullName evidence="2">Uncharacterized protein</fullName>
    </submittedName>
</protein>
<keyword evidence="1" id="KW-0732">Signal</keyword>
<dbReference type="EMBL" id="BPVZ01000022">
    <property type="protein sequence ID" value="GKV04963.1"/>
    <property type="molecule type" value="Genomic_DNA"/>
</dbReference>
<sequence>MRIRSPLLPVLLVFTILQSTLHPSTCRQLSLAALRETQQNLRLRARFPQLFSEHFSATSLSAVSENKKFSSAHRVSHQTVPAGPNPLHN</sequence>
<dbReference type="PANTHER" id="PTHR35472:SF6">
    <property type="entry name" value="CLAVATA3_ESR (CLE) GENE FAMILY MEMBER MTCLE10"/>
    <property type="match status" value="1"/>
</dbReference>
<gene>
    <name evidence="2" type="ORF">SLEP1_g17040</name>
</gene>
<keyword evidence="3" id="KW-1185">Reference proteome</keyword>
<reference evidence="2 3" key="1">
    <citation type="journal article" date="2021" name="Commun. Biol.">
        <title>The genome of Shorea leprosula (Dipterocarpaceae) highlights the ecological relevance of drought in aseasonal tropical rainforests.</title>
        <authorList>
            <person name="Ng K.K.S."/>
            <person name="Kobayashi M.J."/>
            <person name="Fawcett J.A."/>
            <person name="Hatakeyama M."/>
            <person name="Paape T."/>
            <person name="Ng C.H."/>
            <person name="Ang C.C."/>
            <person name="Tnah L.H."/>
            <person name="Lee C.T."/>
            <person name="Nishiyama T."/>
            <person name="Sese J."/>
            <person name="O'Brien M.J."/>
            <person name="Copetti D."/>
            <person name="Mohd Noor M.I."/>
            <person name="Ong R.C."/>
            <person name="Putra M."/>
            <person name="Sireger I.Z."/>
            <person name="Indrioko S."/>
            <person name="Kosugi Y."/>
            <person name="Izuno A."/>
            <person name="Isagi Y."/>
            <person name="Lee S.L."/>
            <person name="Shimizu K.K."/>
        </authorList>
    </citation>
    <scope>NUCLEOTIDE SEQUENCE [LARGE SCALE GENOMIC DNA]</scope>
    <source>
        <strain evidence="2">214</strain>
    </source>
</reference>
<proteinExistence type="predicted"/>